<keyword evidence="5 9" id="KW-1133">Transmembrane helix</keyword>
<feature type="transmembrane region" description="Helical" evidence="9">
    <location>
        <begin position="140"/>
        <end position="160"/>
    </location>
</feature>
<name>A0ABP1FRG4_9CHLO</name>
<proteinExistence type="inferred from homology"/>
<evidence type="ECO:0000256" key="1">
    <source>
        <dbReference type="ARBA" id="ARBA00004141"/>
    </source>
</evidence>
<dbReference type="PANTHER" id="PTHR22950:SF692">
    <property type="entry name" value="TRANSMEMBRANE AMINO ACID TRANSPORTER FAMILY PROTEIN"/>
    <property type="match status" value="1"/>
</dbReference>
<evidence type="ECO:0000256" key="2">
    <source>
        <dbReference type="ARBA" id="ARBA00022448"/>
    </source>
</evidence>
<feature type="compositionally biased region" description="Polar residues" evidence="8">
    <location>
        <begin position="38"/>
        <end position="50"/>
    </location>
</feature>
<comment type="caution">
    <text evidence="11">The sequence shown here is derived from an EMBL/GenBank/DDBJ whole genome shotgun (WGS) entry which is preliminary data.</text>
</comment>
<evidence type="ECO:0000256" key="5">
    <source>
        <dbReference type="ARBA" id="ARBA00022989"/>
    </source>
</evidence>
<dbReference type="PANTHER" id="PTHR22950">
    <property type="entry name" value="AMINO ACID TRANSPORTER"/>
    <property type="match status" value="1"/>
</dbReference>
<keyword evidence="3 9" id="KW-0812">Transmembrane</keyword>
<feature type="region of interest" description="Disordered" evidence="8">
    <location>
        <begin position="1"/>
        <end position="77"/>
    </location>
</feature>
<feature type="transmembrane region" description="Helical" evidence="9">
    <location>
        <begin position="258"/>
        <end position="279"/>
    </location>
</feature>
<evidence type="ECO:0000313" key="12">
    <source>
        <dbReference type="Proteomes" id="UP001497392"/>
    </source>
</evidence>
<accession>A0ABP1FRG4</accession>
<comment type="similarity">
    <text evidence="7">Belongs to the amino acid/polyamine transporter 2 family. Amino acid/auxin permease (AAAP) (TC 2.A.18.5) subfamily.</text>
</comment>
<dbReference type="Pfam" id="PF01490">
    <property type="entry name" value="Aa_trans"/>
    <property type="match status" value="1"/>
</dbReference>
<evidence type="ECO:0000256" key="6">
    <source>
        <dbReference type="ARBA" id="ARBA00023136"/>
    </source>
</evidence>
<evidence type="ECO:0000256" key="4">
    <source>
        <dbReference type="ARBA" id="ARBA00022970"/>
    </source>
</evidence>
<feature type="transmembrane region" description="Helical" evidence="9">
    <location>
        <begin position="415"/>
        <end position="432"/>
    </location>
</feature>
<evidence type="ECO:0000256" key="7">
    <source>
        <dbReference type="ARBA" id="ARBA00049662"/>
    </source>
</evidence>
<comment type="subcellular location">
    <subcellularLocation>
        <location evidence="1">Membrane</location>
        <topology evidence="1">Multi-pass membrane protein</topology>
    </subcellularLocation>
</comment>
<evidence type="ECO:0000313" key="11">
    <source>
        <dbReference type="EMBL" id="CAL5221996.1"/>
    </source>
</evidence>
<feature type="transmembrane region" description="Helical" evidence="9">
    <location>
        <begin position="330"/>
        <end position="353"/>
    </location>
</feature>
<sequence length="504" mass="52250">MGALSPEVASPLVNGLNNIPRTGKGALRCRQPARPPTGQYQRSSTSTAQAPKSLGRNVSEIQKGSHGRSPSTIAHSSAAGSFDAIPDKFVSEPSTKSADTETGEAVGNATFTQAVLNVINIVTGVGLLSVPFALKRAGWAGLGILWVLGFIMNYTGKILGECHEVVSERMQREGKGGAVIGYEDIGAEAFGGLGRAVVSASMYIELLGTCALLFILEGDNLFQLLGPRYAPDAATYMLLAALVMIPTVWLPDLKALSGLGVVGVAATLTVTAAIAYTLISGSFPPGAATSAANWASMPAVFGILAFVYSGHGVFPSVRASMKEPKKYPKVLNVAYLVVGGLCTFIGATGYYMYGNAARDLVTFNLPAGLLATLCASVILVNPIAKLAITMDPVGVAANTWAAGAIQGVPAGVRRFVVRTLLACGCLAAARFVPFLAFFMSLIGSFLTIAVSVILPVSVHLKIFQGKLSKQRLVWNWLVIAIGVVVALSGTSASVKALLASTSAA</sequence>
<feature type="transmembrane region" description="Helical" evidence="9">
    <location>
        <begin position="114"/>
        <end position="134"/>
    </location>
</feature>
<feature type="transmembrane region" description="Helical" evidence="9">
    <location>
        <begin position="472"/>
        <end position="494"/>
    </location>
</feature>
<keyword evidence="2" id="KW-0813">Transport</keyword>
<dbReference type="EMBL" id="CAXHTA020000006">
    <property type="protein sequence ID" value="CAL5221996.1"/>
    <property type="molecule type" value="Genomic_DNA"/>
</dbReference>
<gene>
    <name evidence="11" type="primary">g4284</name>
    <name evidence="11" type="ORF">VP750_LOCUS3655</name>
</gene>
<evidence type="ECO:0000256" key="3">
    <source>
        <dbReference type="ARBA" id="ARBA00022692"/>
    </source>
</evidence>
<feature type="transmembrane region" description="Helical" evidence="9">
    <location>
        <begin position="196"/>
        <end position="215"/>
    </location>
</feature>
<organism evidence="11 12">
    <name type="scientific">Coccomyxa viridis</name>
    <dbReference type="NCBI Taxonomy" id="1274662"/>
    <lineage>
        <taxon>Eukaryota</taxon>
        <taxon>Viridiplantae</taxon>
        <taxon>Chlorophyta</taxon>
        <taxon>core chlorophytes</taxon>
        <taxon>Trebouxiophyceae</taxon>
        <taxon>Trebouxiophyceae incertae sedis</taxon>
        <taxon>Coccomyxaceae</taxon>
        <taxon>Coccomyxa</taxon>
    </lineage>
</organism>
<keyword evidence="6 9" id="KW-0472">Membrane</keyword>
<protein>
    <submittedName>
        <fullName evidence="11">G4284 protein</fullName>
    </submittedName>
</protein>
<evidence type="ECO:0000256" key="8">
    <source>
        <dbReference type="SAM" id="MobiDB-lite"/>
    </source>
</evidence>
<keyword evidence="12" id="KW-1185">Reference proteome</keyword>
<evidence type="ECO:0000256" key="9">
    <source>
        <dbReference type="SAM" id="Phobius"/>
    </source>
</evidence>
<feature type="transmembrane region" description="Helical" evidence="9">
    <location>
        <begin position="365"/>
        <end position="384"/>
    </location>
</feature>
<feature type="transmembrane region" description="Helical" evidence="9">
    <location>
        <begin position="438"/>
        <end position="460"/>
    </location>
</feature>
<evidence type="ECO:0000259" key="10">
    <source>
        <dbReference type="Pfam" id="PF01490"/>
    </source>
</evidence>
<feature type="transmembrane region" description="Helical" evidence="9">
    <location>
        <begin position="235"/>
        <end position="251"/>
    </location>
</feature>
<feature type="domain" description="Amino acid transporter transmembrane" evidence="10">
    <location>
        <begin position="108"/>
        <end position="493"/>
    </location>
</feature>
<keyword evidence="4" id="KW-0029">Amino-acid transport</keyword>
<feature type="transmembrane region" description="Helical" evidence="9">
    <location>
        <begin position="291"/>
        <end position="309"/>
    </location>
</feature>
<feature type="compositionally biased region" description="Polar residues" evidence="8">
    <location>
        <begin position="68"/>
        <end position="77"/>
    </location>
</feature>
<reference evidence="11 12" key="1">
    <citation type="submission" date="2024-06" db="EMBL/GenBank/DDBJ databases">
        <authorList>
            <person name="Kraege A."/>
            <person name="Thomma B."/>
        </authorList>
    </citation>
    <scope>NUCLEOTIDE SEQUENCE [LARGE SCALE GENOMIC DNA]</scope>
</reference>
<dbReference type="InterPro" id="IPR013057">
    <property type="entry name" value="AA_transpt_TM"/>
</dbReference>
<dbReference type="Proteomes" id="UP001497392">
    <property type="component" value="Unassembled WGS sequence"/>
</dbReference>